<evidence type="ECO:0000313" key="3">
    <source>
        <dbReference type="Proteomes" id="UP001152797"/>
    </source>
</evidence>
<keyword evidence="3" id="KW-1185">Reference proteome</keyword>
<proteinExistence type="predicted"/>
<dbReference type="OrthoDB" id="416313at2759"/>
<dbReference type="EMBL" id="CAMXCT020004168">
    <property type="protein sequence ID" value="CAL1161347.1"/>
    <property type="molecule type" value="Genomic_DNA"/>
</dbReference>
<evidence type="ECO:0000313" key="1">
    <source>
        <dbReference type="EMBL" id="CAI4007972.1"/>
    </source>
</evidence>
<dbReference type="EMBL" id="CAMXCT010004168">
    <property type="protein sequence ID" value="CAI4007972.1"/>
    <property type="molecule type" value="Genomic_DNA"/>
</dbReference>
<reference evidence="2" key="2">
    <citation type="submission" date="2024-04" db="EMBL/GenBank/DDBJ databases">
        <authorList>
            <person name="Chen Y."/>
            <person name="Shah S."/>
            <person name="Dougan E. K."/>
            <person name="Thang M."/>
            <person name="Chan C."/>
        </authorList>
    </citation>
    <scope>NUCLEOTIDE SEQUENCE [LARGE SCALE GENOMIC DNA]</scope>
</reference>
<dbReference type="Proteomes" id="UP001152797">
    <property type="component" value="Unassembled WGS sequence"/>
</dbReference>
<evidence type="ECO:0000313" key="2">
    <source>
        <dbReference type="EMBL" id="CAL1161347.1"/>
    </source>
</evidence>
<organism evidence="1">
    <name type="scientific">Cladocopium goreaui</name>
    <dbReference type="NCBI Taxonomy" id="2562237"/>
    <lineage>
        <taxon>Eukaryota</taxon>
        <taxon>Sar</taxon>
        <taxon>Alveolata</taxon>
        <taxon>Dinophyceae</taxon>
        <taxon>Suessiales</taxon>
        <taxon>Symbiodiniaceae</taxon>
        <taxon>Cladocopium</taxon>
    </lineage>
</organism>
<dbReference type="EMBL" id="CAMXCT030004168">
    <property type="protein sequence ID" value="CAL4795284.1"/>
    <property type="molecule type" value="Genomic_DNA"/>
</dbReference>
<sequence length="416" mass="42754">MAAPEPELSLLPLKPGDQLWRHLADGACWHALYVGQFLLVFAEDGATLALQSLGETLPPCVVAVQMSGARGAVTRIPLAEFVDPSFGPGQEDECTSPTRVSAADIVLLGCWWCRCRVLLSEGGVPCGVWVLSVRLYARRPRGRRAAVARALTAIGTQVDKGALVGLPELLPWWAIFDESNDFQPGLCASRSRAMRYRLSLKADGSTVPPQLLNAVLAGGAVMRHGRVVLRGIRLVKALRLGKAAGAVAAASTSWANLGGFVGQAIAGSLLDDGDTTTAVATAAGGWAGGLAGSGVAAAAASTLGIEALGAGSVAGGLMVCGSLSAVGAVAGAGLAFAVKRLVADQAGAQADRTSEYYDCPLRLLGSADDVFHLFGASLEFPPEDGVGGDAEVEDMPRLEAAGWYAVRVQPGTTAKV</sequence>
<accession>A0A9P1DDX2</accession>
<protein>
    <submittedName>
        <fullName evidence="1">Uncharacterized protein</fullName>
    </submittedName>
</protein>
<comment type="caution">
    <text evidence="1">The sequence shown here is derived from an EMBL/GenBank/DDBJ whole genome shotgun (WGS) entry which is preliminary data.</text>
</comment>
<name>A0A9P1DDX2_9DINO</name>
<gene>
    <name evidence="1" type="ORF">C1SCF055_LOCUS33466</name>
</gene>
<dbReference type="AlphaFoldDB" id="A0A9P1DDX2"/>
<reference evidence="1" key="1">
    <citation type="submission" date="2022-10" db="EMBL/GenBank/DDBJ databases">
        <authorList>
            <person name="Chen Y."/>
            <person name="Dougan E. K."/>
            <person name="Chan C."/>
            <person name="Rhodes N."/>
            <person name="Thang M."/>
        </authorList>
    </citation>
    <scope>NUCLEOTIDE SEQUENCE</scope>
</reference>